<evidence type="ECO:0000313" key="3">
    <source>
        <dbReference type="EMBL" id="MFB9474746.1"/>
    </source>
</evidence>
<feature type="compositionally biased region" description="Polar residues" evidence="2">
    <location>
        <begin position="162"/>
        <end position="175"/>
    </location>
</feature>
<feature type="coiled-coil region" evidence="1">
    <location>
        <begin position="105"/>
        <end position="132"/>
    </location>
</feature>
<keyword evidence="1" id="KW-0175">Coiled coil</keyword>
<keyword evidence="4" id="KW-1185">Reference proteome</keyword>
<sequence length="294" mass="31790">MVADLTPLEEAVQAAEQAVVVAEHNRTNATRQLVVASDELRSATTVLTIAQASLIQEQARSAYTVEEEAAKRAKAELSMANKAYMAAVSAVDRAQAIHVRMANDLTRADTRCRRAKSRLSAAQKQVAEADAVRSALAGVAGGETPRTAPADNVAAAIRGFAQSHQPSRAATTSNPPELPFGPPRDLPGHDLKPDPLSARTPAEFVGLMKRYRIWAGEPSFRELVKRSRKAFGASTLCKALKSDQLPPEKLVRAFIWACSGSENDLQEWATTWRLLRMRHHPSPGRGVGSDLDIA</sequence>
<evidence type="ECO:0000256" key="1">
    <source>
        <dbReference type="SAM" id="Coils"/>
    </source>
</evidence>
<dbReference type="RefSeq" id="WP_379484542.1">
    <property type="nucleotide sequence ID" value="NZ_JBHMCF010000040.1"/>
</dbReference>
<feature type="region of interest" description="Disordered" evidence="2">
    <location>
        <begin position="162"/>
        <end position="196"/>
    </location>
</feature>
<evidence type="ECO:0000313" key="4">
    <source>
        <dbReference type="Proteomes" id="UP001589568"/>
    </source>
</evidence>
<dbReference type="EMBL" id="JBHMCF010000040">
    <property type="protein sequence ID" value="MFB9474746.1"/>
    <property type="molecule type" value="Genomic_DNA"/>
</dbReference>
<name>A0ABV5NWQ2_9ACTN</name>
<proteinExistence type="predicted"/>
<gene>
    <name evidence="3" type="ORF">ACFFR3_35080</name>
</gene>
<evidence type="ECO:0000256" key="2">
    <source>
        <dbReference type="SAM" id="MobiDB-lite"/>
    </source>
</evidence>
<protein>
    <submittedName>
        <fullName evidence="3">Uncharacterized protein</fullName>
    </submittedName>
</protein>
<organism evidence="3 4">
    <name type="scientific">Nonomuraea salmonea</name>
    <dbReference type="NCBI Taxonomy" id="46181"/>
    <lineage>
        <taxon>Bacteria</taxon>
        <taxon>Bacillati</taxon>
        <taxon>Actinomycetota</taxon>
        <taxon>Actinomycetes</taxon>
        <taxon>Streptosporangiales</taxon>
        <taxon>Streptosporangiaceae</taxon>
        <taxon>Nonomuraea</taxon>
    </lineage>
</organism>
<dbReference type="Proteomes" id="UP001589568">
    <property type="component" value="Unassembled WGS sequence"/>
</dbReference>
<accession>A0ABV5NWQ2</accession>
<comment type="caution">
    <text evidence="3">The sequence shown here is derived from an EMBL/GenBank/DDBJ whole genome shotgun (WGS) entry which is preliminary data.</text>
</comment>
<reference evidence="3 4" key="1">
    <citation type="submission" date="2024-09" db="EMBL/GenBank/DDBJ databases">
        <authorList>
            <person name="Sun Q."/>
            <person name="Mori K."/>
        </authorList>
    </citation>
    <scope>NUCLEOTIDE SEQUENCE [LARGE SCALE GENOMIC DNA]</scope>
    <source>
        <strain evidence="3 4">JCM 3324</strain>
    </source>
</reference>
<feature type="compositionally biased region" description="Pro residues" evidence="2">
    <location>
        <begin position="176"/>
        <end position="185"/>
    </location>
</feature>